<dbReference type="Pfam" id="PF03567">
    <property type="entry name" value="Sulfotransfer_2"/>
    <property type="match status" value="1"/>
</dbReference>
<protein>
    <recommendedName>
        <fullName evidence="3">Sulfotransferase family protein</fullName>
    </recommendedName>
</protein>
<evidence type="ECO:0000313" key="1">
    <source>
        <dbReference type="EMBL" id="MSU89568.1"/>
    </source>
</evidence>
<dbReference type="InterPro" id="IPR005331">
    <property type="entry name" value="Sulfotransferase"/>
</dbReference>
<dbReference type="Gene3D" id="3.40.50.300">
    <property type="entry name" value="P-loop containing nucleotide triphosphate hydrolases"/>
    <property type="match status" value="1"/>
</dbReference>
<dbReference type="GO" id="GO:0016020">
    <property type="term" value="C:membrane"/>
    <property type="evidence" value="ECO:0007669"/>
    <property type="project" value="InterPro"/>
</dbReference>
<dbReference type="Proteomes" id="UP000474957">
    <property type="component" value="Unassembled WGS sequence"/>
</dbReference>
<gene>
    <name evidence="1" type="ORF">GE300_08055</name>
</gene>
<dbReference type="AlphaFoldDB" id="A0A6L5YZD3"/>
<dbReference type="SUPFAM" id="SSF52540">
    <property type="entry name" value="P-loop containing nucleoside triphosphate hydrolases"/>
    <property type="match status" value="1"/>
</dbReference>
<keyword evidence="2" id="KW-1185">Reference proteome</keyword>
<evidence type="ECO:0008006" key="3">
    <source>
        <dbReference type="Google" id="ProtNLM"/>
    </source>
</evidence>
<comment type="caution">
    <text evidence="1">The sequence shown here is derived from an EMBL/GenBank/DDBJ whole genome shotgun (WGS) entry which is preliminary data.</text>
</comment>
<dbReference type="RefSeq" id="WP_154446042.1">
    <property type="nucleotide sequence ID" value="NZ_WIND01000004.1"/>
</dbReference>
<dbReference type="EMBL" id="WIND01000004">
    <property type="protein sequence ID" value="MSU89568.1"/>
    <property type="molecule type" value="Genomic_DNA"/>
</dbReference>
<reference evidence="1 2" key="1">
    <citation type="submission" date="2019-10" db="EMBL/GenBank/DDBJ databases">
        <title>Cognatihalovulum marinum gen. nov. sp. nov., a new member of the family Rhodobacteraceae isolated from deep seawater of the Northwest Indian Ocean.</title>
        <authorList>
            <person name="Ruan C."/>
            <person name="Wang J."/>
            <person name="Zheng X."/>
            <person name="Song L."/>
            <person name="Zhu Y."/>
            <person name="Huang Y."/>
            <person name="Lu Z."/>
            <person name="Du W."/>
            <person name="Huang L."/>
            <person name="Dai X."/>
        </authorList>
    </citation>
    <scope>NUCLEOTIDE SEQUENCE [LARGE SCALE GENOMIC DNA]</scope>
    <source>
        <strain evidence="1 2">2CG4</strain>
    </source>
</reference>
<organism evidence="1 2">
    <name type="scientific">Halovulum marinum</name>
    <dbReference type="NCBI Taxonomy" id="2662447"/>
    <lineage>
        <taxon>Bacteria</taxon>
        <taxon>Pseudomonadati</taxon>
        <taxon>Pseudomonadota</taxon>
        <taxon>Alphaproteobacteria</taxon>
        <taxon>Rhodobacterales</taxon>
        <taxon>Paracoccaceae</taxon>
        <taxon>Halovulum</taxon>
    </lineage>
</organism>
<sequence length="232" mass="26840">MMIMTELKLAFIHIYKTGGTSLTHILAPHTDPAFREGQTRERGDGFQGTWHFRGVQHAKFNSAAGGFPPRLRDKVDNWRFLAVVRDPYSWSHSVYKEFFGQDRGGVRGSSFLFGKVKPERTLEDFYEFVRDFMPGYSHEIGLGTQTSFVRGIPREQLHLIRFENYEADVRRVLPELGIEVDDLPHDLNRGQKKRREAEALLRSPEHVAFVNEVYAEDFRSFGYEMVDPQRAG</sequence>
<name>A0A6L5YZD3_9RHOB</name>
<evidence type="ECO:0000313" key="2">
    <source>
        <dbReference type="Proteomes" id="UP000474957"/>
    </source>
</evidence>
<dbReference type="InterPro" id="IPR027417">
    <property type="entry name" value="P-loop_NTPase"/>
</dbReference>
<proteinExistence type="predicted"/>
<dbReference type="GO" id="GO:0008146">
    <property type="term" value="F:sulfotransferase activity"/>
    <property type="evidence" value="ECO:0007669"/>
    <property type="project" value="InterPro"/>
</dbReference>
<accession>A0A6L5YZD3</accession>